<dbReference type="RefSeq" id="WP_015030339.1">
    <property type="nucleotide sequence ID" value="NC_018748.1"/>
</dbReference>
<feature type="domain" description="Secretion system C-terminal sorting" evidence="4">
    <location>
        <begin position="711"/>
        <end position="783"/>
    </location>
</feature>
<protein>
    <submittedName>
        <fullName evidence="5">Metallophosphoesterase</fullName>
    </submittedName>
</protein>
<evidence type="ECO:0000259" key="4">
    <source>
        <dbReference type="Pfam" id="PF18962"/>
    </source>
</evidence>
<keyword evidence="6" id="KW-1185">Reference proteome</keyword>
<evidence type="ECO:0000259" key="3">
    <source>
        <dbReference type="Pfam" id="PF16656"/>
    </source>
</evidence>
<dbReference type="SUPFAM" id="SSF49363">
    <property type="entry name" value="Purple acid phosphatase, N-terminal domain"/>
    <property type="match status" value="1"/>
</dbReference>
<dbReference type="InterPro" id="IPR015914">
    <property type="entry name" value="PAPs_N"/>
</dbReference>
<proteinExistence type="predicted"/>
<dbReference type="InterPro" id="IPR039331">
    <property type="entry name" value="PAPs-like"/>
</dbReference>
<evidence type="ECO:0000313" key="6">
    <source>
        <dbReference type="Proteomes" id="UP000002875"/>
    </source>
</evidence>
<dbReference type="InterPro" id="IPR008963">
    <property type="entry name" value="Purple_acid_Pase-like_N"/>
</dbReference>
<evidence type="ECO:0000256" key="1">
    <source>
        <dbReference type="ARBA" id="ARBA00022729"/>
    </source>
</evidence>
<dbReference type="EMBL" id="CP002961">
    <property type="protein sequence ID" value="AFK04650.1"/>
    <property type="molecule type" value="Genomic_DNA"/>
</dbReference>
<dbReference type="PANTHER" id="PTHR22953:SF153">
    <property type="entry name" value="PURPLE ACID PHOSPHATASE"/>
    <property type="match status" value="1"/>
</dbReference>
<dbReference type="PANTHER" id="PTHR22953">
    <property type="entry name" value="ACID PHOSPHATASE RELATED"/>
    <property type="match status" value="1"/>
</dbReference>
<dbReference type="NCBIfam" id="TIGR04183">
    <property type="entry name" value="Por_Secre_tail"/>
    <property type="match status" value="1"/>
</dbReference>
<dbReference type="SUPFAM" id="SSF56300">
    <property type="entry name" value="Metallo-dependent phosphatases"/>
    <property type="match status" value="1"/>
</dbReference>
<accession>A0ABN4AQ78</accession>
<feature type="domain" description="Purple acid phosphatase N-terminal" evidence="3">
    <location>
        <begin position="39"/>
        <end position="108"/>
    </location>
</feature>
<dbReference type="InterPro" id="IPR026444">
    <property type="entry name" value="Secre_tail"/>
</dbReference>
<feature type="domain" description="Calcineurin-like phosphoesterase" evidence="2">
    <location>
        <begin position="127"/>
        <end position="342"/>
    </location>
</feature>
<evidence type="ECO:0000259" key="2">
    <source>
        <dbReference type="Pfam" id="PF00149"/>
    </source>
</evidence>
<dbReference type="InterPro" id="IPR029052">
    <property type="entry name" value="Metallo-depent_PP-like"/>
</dbReference>
<name>A0ABN4AQ78_EMTOG</name>
<gene>
    <name evidence="5" type="ordered locus">Emtol_3522</name>
</gene>
<organism evidence="5 6">
    <name type="scientific">Emticicia oligotrophica (strain DSM 17448 / CIP 109782 / MTCC 6937 / GPTSA100-15)</name>
    <dbReference type="NCBI Taxonomy" id="929562"/>
    <lineage>
        <taxon>Bacteria</taxon>
        <taxon>Pseudomonadati</taxon>
        <taxon>Bacteroidota</taxon>
        <taxon>Cytophagia</taxon>
        <taxon>Cytophagales</taxon>
        <taxon>Leadbetterellaceae</taxon>
        <taxon>Emticicia</taxon>
    </lineage>
</organism>
<reference evidence="5 6" key="1">
    <citation type="submission" date="2011-07" db="EMBL/GenBank/DDBJ databases">
        <title>The complete genome of chromosome of Emticicia oligotrophica DSM 17448.</title>
        <authorList>
            <consortium name="US DOE Joint Genome Institute (JGI-PGF)"/>
            <person name="Lucas S."/>
            <person name="Han J."/>
            <person name="Lapidus A."/>
            <person name="Bruce D."/>
            <person name="Goodwin L."/>
            <person name="Pitluck S."/>
            <person name="Peters L."/>
            <person name="Kyrpides N."/>
            <person name="Mavromatis K."/>
            <person name="Ivanova N."/>
            <person name="Ovchinnikova G."/>
            <person name="Teshima H."/>
            <person name="Detter J.C."/>
            <person name="Tapia R."/>
            <person name="Han C."/>
            <person name="Land M."/>
            <person name="Hauser L."/>
            <person name="Markowitz V."/>
            <person name="Cheng J.-F."/>
            <person name="Hugenholtz P."/>
            <person name="Woyke T."/>
            <person name="Wu D."/>
            <person name="Tindall B."/>
            <person name="Pomrenke H."/>
            <person name="Brambilla E."/>
            <person name="Klenk H.-P."/>
            <person name="Eisen J.A."/>
        </authorList>
    </citation>
    <scope>NUCLEOTIDE SEQUENCE [LARGE SCALE GENOMIC DNA]</scope>
    <source>
        <strain evidence="5 6">DSM 17448</strain>
    </source>
</reference>
<dbReference type="Pfam" id="PF18962">
    <property type="entry name" value="Por_Secre_tail"/>
    <property type="match status" value="1"/>
</dbReference>
<keyword evidence="1" id="KW-0732">Signal</keyword>
<dbReference type="Pfam" id="PF00149">
    <property type="entry name" value="Metallophos"/>
    <property type="match status" value="1"/>
</dbReference>
<sequence>MLHLKKIKVAFFSILIIQCCCFQNGKLYAQNLTRGPYLQQLSSNGVIIRWRTDIQSNSIINFSTAESSSTFSQKIEESTQEHIVQLTNLQPNTKYFYSVVSGAKTLASGKDFYFITAPTAGNTRPINIWAMGDFGDDSKEVYVKNQNAVREQYLKNKSNYTDLWLWLGDNAYCCGTDIEYQRQIFDFYGSSILGNTVFFPSPGNHEYYETSTGQVDKKINYFNVISVPTKAEMGGVASNTKEYYSFNYSNIHFISLDSYGLDEGKYRLSDARSKQYQWLISDLEANKGKSLWTIVFFHHPPYTKRSHDSNAEPDLVAIRESLVPIFDKYKVDLVLNGHSHSYERSYLMKGHTGHSMTFDVNTHAVQNVNGKYENVVGSKPIINKDEGTIYCVVGSAGRLDWNGDPNPHPSSVYSNVTIGGSLLFTINENRLYAKWVAADGVIRDNFTVFKNVNRNVKLAVDYGEKVRLNTSWKGSGNWSNKILNQPFIEFVPKKDTIISVVDSLGFMKDVFQINVSPQPIISVELAENTKVCIKNTLTVPFSVKNTSLDKWTYQLELSDLNGNFNKPSVLAKSSTSPFQITLSDTLKEGSNYLFRVRPNVDFFEVVSSKSFSVSTPASISFTGNKTLAFDTLVNLNLRFTGTPPFTYKISSLPENTTQLKEVSIKVKPKAGGIYTIEQIGNICGAGMILADNSLTILSPLATEDENQPISVFPNPTLGEIFIKNHTVKPIKGNLYIQNIEGKSVFMKQVLFNESEKIDIHELPAGFYILKIKAQGLTITKKIIKH</sequence>
<dbReference type="InterPro" id="IPR004843">
    <property type="entry name" value="Calcineurin-like_PHP"/>
</dbReference>
<dbReference type="Gene3D" id="3.60.21.10">
    <property type="match status" value="1"/>
</dbReference>
<evidence type="ECO:0000313" key="5">
    <source>
        <dbReference type="EMBL" id="AFK04650.1"/>
    </source>
</evidence>
<dbReference type="Proteomes" id="UP000002875">
    <property type="component" value="Chromosome"/>
</dbReference>
<dbReference type="Pfam" id="PF16656">
    <property type="entry name" value="Pur_ac_phosph_N"/>
    <property type="match status" value="1"/>
</dbReference>
<dbReference type="Gene3D" id="2.60.40.380">
    <property type="entry name" value="Purple acid phosphatase-like, N-terminal"/>
    <property type="match status" value="1"/>
</dbReference>